<dbReference type="InterPro" id="IPR023296">
    <property type="entry name" value="Glyco_hydro_beta-prop_sf"/>
</dbReference>
<gene>
    <name evidence="2" type="ORF">BN851_0133460</name>
</gene>
<evidence type="ECO:0000313" key="2">
    <source>
        <dbReference type="EMBL" id="CEG03902.1"/>
    </source>
</evidence>
<organism evidence="2">
    <name type="scientific">Fusarium acuminatum CS5907</name>
    <dbReference type="NCBI Taxonomy" id="1318461"/>
    <lineage>
        <taxon>Eukaryota</taxon>
        <taxon>Fungi</taxon>
        <taxon>Dikarya</taxon>
        <taxon>Ascomycota</taxon>
        <taxon>Pezizomycotina</taxon>
        <taxon>Sordariomycetes</taxon>
        <taxon>Hypocreomycetidae</taxon>
        <taxon>Hypocreales</taxon>
        <taxon>Nectriaceae</taxon>
        <taxon>Fusarium</taxon>
        <taxon>Fusarium tricinctum species complex</taxon>
    </lineage>
</organism>
<dbReference type="AlphaFoldDB" id="A0A090MG59"/>
<feature type="compositionally biased region" description="Polar residues" evidence="1">
    <location>
        <begin position="66"/>
        <end position="84"/>
    </location>
</feature>
<proteinExistence type="predicted"/>
<dbReference type="Gene3D" id="2.115.10.20">
    <property type="entry name" value="Glycosyl hydrolase domain, family 43"/>
    <property type="match status" value="1"/>
</dbReference>
<reference evidence="2" key="1">
    <citation type="submission" date="2013-05" db="EMBL/GenBank/DDBJ databases">
        <title>Draft genome sequences of six wheat associated Fusarium spp. isolates.</title>
        <authorList>
            <person name="Moolhuijzen P.M."/>
            <person name="Manners J.M."/>
            <person name="Wilcox S."/>
            <person name="Bellgard M.I."/>
            <person name="Gardiner D.M."/>
        </authorList>
    </citation>
    <scope>NUCLEOTIDE SEQUENCE</scope>
    <source>
        <strain evidence="2">CS5907</strain>
    </source>
</reference>
<accession>A0A090MG59</accession>
<comment type="caution">
    <text evidence="2">The sequence shown here is derived from an EMBL/GenBank/DDBJ whole genome shotgun (WGS) entry which is preliminary data.</text>
</comment>
<evidence type="ECO:0000256" key="1">
    <source>
        <dbReference type="SAM" id="MobiDB-lite"/>
    </source>
</evidence>
<sequence length="462" mass="52161">MLIRDSRKLVLFLVPVVLLVVFALKLYLDPAAFPAHVQDWVPAQLKKSSDKKQESLSDEEPLPTHASAQSTPAVQTSQPESSQFGDGIIPQDISTTHQELFSLSTKDKKYFDIDFGDFTALNPNIIPHPTLEKTWIVVAQWLQEGGNSLWFAELVCNAAFQDDVLRCLHSPTTLPVTATVGAGKCEGDMAYFDLNMGPHDARVFYGPEKPYTTYGSNSQFTCFAQFVQDFRTLTSWTGDLSNLSEFRVGTELQRPLPWNAVEKNWFLFWDSGDNMYAHYDIMPKRTFAQMNPDGSAGPDLAPAAVGDEQCLAKYLPKGMGDNESIHQTTNSLRITMCGRDEPLCVPDDSNTFIMVIFQHKSYINYHSVYEPYVMLFKQQAPFEIHAISRKPIWIHGRKQYPEKATSDMVYVTSMSWKSREQKYHGHIGDEMFLGFGIEDVRTAGVDIRAEDLLKDMGLCFEG</sequence>
<protein>
    <submittedName>
        <fullName evidence="2">WGS project CBMG000000000 data, contig CS5907-c003136</fullName>
    </submittedName>
</protein>
<dbReference type="EMBL" id="CBMG010003120">
    <property type="protein sequence ID" value="CEG03902.1"/>
    <property type="molecule type" value="Genomic_DNA"/>
</dbReference>
<name>A0A090MG59_9HYPO</name>
<feature type="region of interest" description="Disordered" evidence="1">
    <location>
        <begin position="48"/>
        <end position="88"/>
    </location>
</feature>